<gene>
    <name evidence="1" type="primary">Necator_chrX.g24831</name>
    <name evidence="1" type="ORF">RB195_024666</name>
</gene>
<organism evidence="1 2">
    <name type="scientific">Necator americanus</name>
    <name type="common">Human hookworm</name>
    <dbReference type="NCBI Taxonomy" id="51031"/>
    <lineage>
        <taxon>Eukaryota</taxon>
        <taxon>Metazoa</taxon>
        <taxon>Ecdysozoa</taxon>
        <taxon>Nematoda</taxon>
        <taxon>Chromadorea</taxon>
        <taxon>Rhabditida</taxon>
        <taxon>Rhabditina</taxon>
        <taxon>Rhabditomorpha</taxon>
        <taxon>Strongyloidea</taxon>
        <taxon>Ancylostomatidae</taxon>
        <taxon>Bunostominae</taxon>
        <taxon>Necator</taxon>
    </lineage>
</organism>
<reference evidence="1 2" key="1">
    <citation type="submission" date="2023-08" db="EMBL/GenBank/DDBJ databases">
        <title>A Necator americanus chromosomal reference genome.</title>
        <authorList>
            <person name="Ilik V."/>
            <person name="Petrzelkova K.J."/>
            <person name="Pardy F."/>
            <person name="Fuh T."/>
            <person name="Niatou-Singa F.S."/>
            <person name="Gouil Q."/>
            <person name="Baker L."/>
            <person name="Ritchie M.E."/>
            <person name="Jex A.R."/>
            <person name="Gazzola D."/>
            <person name="Li H."/>
            <person name="Toshio Fujiwara R."/>
            <person name="Zhan B."/>
            <person name="Aroian R.V."/>
            <person name="Pafco B."/>
            <person name="Schwarz E.M."/>
        </authorList>
    </citation>
    <scope>NUCLEOTIDE SEQUENCE [LARGE SCALE GENOMIC DNA]</scope>
    <source>
        <strain evidence="1 2">Aroian</strain>
        <tissue evidence="1">Whole animal</tissue>
    </source>
</reference>
<dbReference type="Proteomes" id="UP001303046">
    <property type="component" value="Unassembled WGS sequence"/>
</dbReference>
<sequence>MDTVTYELLKHSRDRDLQLISACVQGGFDMSLRRNRNVQRHKEALMRFKDTPAAITKESDKVWNVVSSCRNGVAYEVTINDSPCDCSEEVAVCSDQCGIAWMPVKLRRQMRAVALL</sequence>
<evidence type="ECO:0000313" key="2">
    <source>
        <dbReference type="Proteomes" id="UP001303046"/>
    </source>
</evidence>
<keyword evidence="2" id="KW-1185">Reference proteome</keyword>
<dbReference type="EMBL" id="JAVFWL010000006">
    <property type="protein sequence ID" value="KAK6764431.1"/>
    <property type="molecule type" value="Genomic_DNA"/>
</dbReference>
<accession>A0ABR1ERB2</accession>
<protein>
    <submittedName>
        <fullName evidence="1">Uncharacterized protein</fullName>
    </submittedName>
</protein>
<evidence type="ECO:0000313" key="1">
    <source>
        <dbReference type="EMBL" id="KAK6764431.1"/>
    </source>
</evidence>
<comment type="caution">
    <text evidence="1">The sequence shown here is derived from an EMBL/GenBank/DDBJ whole genome shotgun (WGS) entry which is preliminary data.</text>
</comment>
<name>A0ABR1ERB2_NECAM</name>
<proteinExistence type="predicted"/>